<protein>
    <submittedName>
        <fullName evidence="1">Uncharacterized protein</fullName>
    </submittedName>
</protein>
<sequence>MVYNKINLLCPTYHRIEKLTRFITSAQKKSAGYISFTFIVNGADNQTELLIKKLCRSWQYDIIYENEEKPNLAKFYNLMKDETKFQEPETVISMLGDDMEFVTQGYDEIILDIINKHDGIGIFYGNDKKNKRRMCTQFFTTREFIDRNLPEPFMNEQFPCDVIDRIWRDVAEALDCYYYMPEIVIIHHHSAKDRDSTWERLRSVFHISKVNERDNYTEIVNEQINRMRRIPVEYEAPPKPEIKPKPSFVKDSILFQLRGKYGDIILGSFIANMLIERGYKLTWTTDPFYEELVKLVCARARVITNENGYSTEEMKLKSYGYEYYINAQLGSKEHHDNYINSDMHPAWYVKQLAERTIQRELPENFIDYATLAPLKRLYVNWQRKPLCVISPNTDSVLPALNDNIIKELFDKYHENYNIRILVQNKSEITIKKLEKHYIYDYSFIECIAILLQAELYIGNDSGLAWASLYNYNCKKLIYHRKSRQNKTNLLYSKLDPNAEDIIIDTEHDKRQEIEYKRKRREWLLSIRAAGSVTDSSNIQ</sequence>
<dbReference type="SUPFAM" id="SSF53756">
    <property type="entry name" value="UDP-Glycosyltransferase/glycogen phosphorylase"/>
    <property type="match status" value="1"/>
</dbReference>
<proteinExistence type="predicted"/>
<organism evidence="1">
    <name type="scientific">viral metagenome</name>
    <dbReference type="NCBI Taxonomy" id="1070528"/>
    <lineage>
        <taxon>unclassified sequences</taxon>
        <taxon>metagenomes</taxon>
        <taxon>organismal metagenomes</taxon>
    </lineage>
</organism>
<reference evidence="1" key="1">
    <citation type="submission" date="2020-03" db="EMBL/GenBank/DDBJ databases">
        <title>The deep terrestrial virosphere.</title>
        <authorList>
            <person name="Holmfeldt K."/>
            <person name="Nilsson E."/>
            <person name="Simone D."/>
            <person name="Lopez-Fernandez M."/>
            <person name="Wu X."/>
            <person name="de Brujin I."/>
            <person name="Lundin D."/>
            <person name="Andersson A."/>
            <person name="Bertilsson S."/>
            <person name="Dopson M."/>
        </authorList>
    </citation>
    <scope>NUCLEOTIDE SEQUENCE</scope>
    <source>
        <strain evidence="1">MM171A00621</strain>
    </source>
</reference>
<dbReference type="AlphaFoldDB" id="A0A6M3M678"/>
<dbReference type="EMBL" id="MT143688">
    <property type="protein sequence ID" value="QJB00299.1"/>
    <property type="molecule type" value="Genomic_DNA"/>
</dbReference>
<accession>A0A6M3M678</accession>
<dbReference type="InterPro" id="IPR029044">
    <property type="entry name" value="Nucleotide-diphossugar_trans"/>
</dbReference>
<name>A0A6M3M678_9ZZZZ</name>
<dbReference type="SUPFAM" id="SSF53448">
    <property type="entry name" value="Nucleotide-diphospho-sugar transferases"/>
    <property type="match status" value="1"/>
</dbReference>
<gene>
    <name evidence="1" type="ORF">MM171A00621_0014</name>
</gene>
<evidence type="ECO:0000313" key="1">
    <source>
        <dbReference type="EMBL" id="QJB00299.1"/>
    </source>
</evidence>